<comment type="caution">
    <text evidence="2">The sequence shown here is derived from an EMBL/GenBank/DDBJ whole genome shotgun (WGS) entry which is preliminary data.</text>
</comment>
<protein>
    <submittedName>
        <fullName evidence="2">Uncharacterized protein</fullName>
    </submittedName>
</protein>
<dbReference type="AlphaFoldDB" id="A0A699XAN4"/>
<name>A0A699XAN4_TANCI</name>
<feature type="compositionally biased region" description="Basic and acidic residues" evidence="1">
    <location>
        <begin position="39"/>
        <end position="51"/>
    </location>
</feature>
<organism evidence="2">
    <name type="scientific">Tanacetum cinerariifolium</name>
    <name type="common">Dalmatian daisy</name>
    <name type="synonym">Chrysanthemum cinerariifolium</name>
    <dbReference type="NCBI Taxonomy" id="118510"/>
    <lineage>
        <taxon>Eukaryota</taxon>
        <taxon>Viridiplantae</taxon>
        <taxon>Streptophyta</taxon>
        <taxon>Embryophyta</taxon>
        <taxon>Tracheophyta</taxon>
        <taxon>Spermatophyta</taxon>
        <taxon>Magnoliopsida</taxon>
        <taxon>eudicotyledons</taxon>
        <taxon>Gunneridae</taxon>
        <taxon>Pentapetalae</taxon>
        <taxon>asterids</taxon>
        <taxon>campanulids</taxon>
        <taxon>Asterales</taxon>
        <taxon>Asteraceae</taxon>
        <taxon>Asteroideae</taxon>
        <taxon>Anthemideae</taxon>
        <taxon>Anthemidinae</taxon>
        <taxon>Tanacetum</taxon>
    </lineage>
</organism>
<dbReference type="EMBL" id="BKCJ011832266">
    <property type="protein sequence ID" value="GFD56689.1"/>
    <property type="molecule type" value="Genomic_DNA"/>
</dbReference>
<gene>
    <name evidence="2" type="ORF">Tci_928658</name>
</gene>
<reference evidence="2" key="1">
    <citation type="journal article" date="2019" name="Sci. Rep.">
        <title>Draft genome of Tanacetum cinerariifolium, the natural source of mosquito coil.</title>
        <authorList>
            <person name="Yamashiro T."/>
            <person name="Shiraishi A."/>
            <person name="Satake H."/>
            <person name="Nakayama K."/>
        </authorList>
    </citation>
    <scope>NUCLEOTIDE SEQUENCE</scope>
</reference>
<evidence type="ECO:0000313" key="2">
    <source>
        <dbReference type="EMBL" id="GFD56689.1"/>
    </source>
</evidence>
<feature type="region of interest" description="Disordered" evidence="1">
    <location>
        <begin position="23"/>
        <end position="66"/>
    </location>
</feature>
<feature type="non-terminal residue" evidence="2">
    <location>
        <position position="66"/>
    </location>
</feature>
<proteinExistence type="predicted"/>
<accession>A0A699XAN4</accession>
<evidence type="ECO:0000256" key="1">
    <source>
        <dbReference type="SAM" id="MobiDB-lite"/>
    </source>
</evidence>
<sequence length="66" mass="7427">MPGQVIQQNPGQPDEDRDVKEIAHRTGHRRASGRPGGGVDEHEKPEHHYADEQLQEAGNAVHRDRE</sequence>